<keyword evidence="2" id="KW-1185">Reference proteome</keyword>
<proteinExistence type="predicted"/>
<organism evidence="1 2">
    <name type="scientific">Lipomyces kononenkoae</name>
    <name type="common">Yeast</name>
    <dbReference type="NCBI Taxonomy" id="34357"/>
    <lineage>
        <taxon>Eukaryota</taxon>
        <taxon>Fungi</taxon>
        <taxon>Dikarya</taxon>
        <taxon>Ascomycota</taxon>
        <taxon>Saccharomycotina</taxon>
        <taxon>Lipomycetes</taxon>
        <taxon>Lipomycetales</taxon>
        <taxon>Lipomycetaceae</taxon>
        <taxon>Lipomyces</taxon>
    </lineage>
</organism>
<keyword evidence="1" id="KW-0378">Hydrolase</keyword>
<gene>
    <name evidence="1" type="ORF">V1525DRAFT_318512</name>
</gene>
<dbReference type="EMBL" id="MU971678">
    <property type="protein sequence ID" value="KAK9233702.1"/>
    <property type="molecule type" value="Genomic_DNA"/>
</dbReference>
<accession>A0ACC3SPV9</accession>
<protein>
    <submittedName>
        <fullName evidence="1">P-loop containing nucleoside triphosphate hydrolase protein</fullName>
    </submittedName>
</protein>
<feature type="non-terminal residue" evidence="1">
    <location>
        <position position="1"/>
    </location>
</feature>
<dbReference type="Proteomes" id="UP001433508">
    <property type="component" value="Unassembled WGS sequence"/>
</dbReference>
<comment type="caution">
    <text evidence="1">The sequence shown here is derived from an EMBL/GenBank/DDBJ whole genome shotgun (WGS) entry which is preliminary data.</text>
</comment>
<sequence length="423" mass="47386">ISRLVAGALYKDNNYIIEGYQQYLFAGRKGRFGADRLRKIIEHRTSLSRTLHFGISTHELRQALVAFLDQYAGHDKAVAVLQDNYAHDVQSGHSSRMAVTHYAISSQDLPSTNRYDFHAFMQVSERWFRFLGEGAPAQGPEPVLQTTTPSQVGQSVEEATPAVRELSNGTMQKTVIHQEVVEIYSEAVEAKLLPVAPATFRLLYELRGPDASFRSPLQAAATQTIISNPGHSFLVILPTGSGKSDIVFLSSLYEFKNDRLTVLVIPFVALRYDIMQRGSELGLKILQWSSSIAAQDLIGVHILLISVESVDSGHFRSMFSDLLLRKDGHSLLARIIFDEAHTIIGHWEFRPSFQAIQQITNLTVPITLLSATIPPCKLREVRTLYSRLDLRVIRAPTTTRSNIVYQVKRVSPDAMFDILNQLV</sequence>
<name>A0ACC3SPV9_LIPKO</name>
<evidence type="ECO:0000313" key="2">
    <source>
        <dbReference type="Proteomes" id="UP001433508"/>
    </source>
</evidence>
<evidence type="ECO:0000313" key="1">
    <source>
        <dbReference type="EMBL" id="KAK9233702.1"/>
    </source>
</evidence>
<feature type="non-terminal residue" evidence="1">
    <location>
        <position position="423"/>
    </location>
</feature>
<reference evidence="2" key="1">
    <citation type="journal article" date="2024" name="Front. Bioeng. Biotechnol.">
        <title>Genome-scale model development and genomic sequencing of the oleaginous clade Lipomyces.</title>
        <authorList>
            <person name="Czajka J.J."/>
            <person name="Han Y."/>
            <person name="Kim J."/>
            <person name="Mondo S.J."/>
            <person name="Hofstad B.A."/>
            <person name="Robles A."/>
            <person name="Haridas S."/>
            <person name="Riley R."/>
            <person name="LaButti K."/>
            <person name="Pangilinan J."/>
            <person name="Andreopoulos W."/>
            <person name="Lipzen A."/>
            <person name="Yan J."/>
            <person name="Wang M."/>
            <person name="Ng V."/>
            <person name="Grigoriev I.V."/>
            <person name="Spatafora J.W."/>
            <person name="Magnuson J.K."/>
            <person name="Baker S.E."/>
            <person name="Pomraning K.R."/>
        </authorList>
    </citation>
    <scope>NUCLEOTIDE SEQUENCE [LARGE SCALE GENOMIC DNA]</scope>
    <source>
        <strain evidence="2">CBS 7786</strain>
    </source>
</reference>